<dbReference type="SUPFAM" id="SSF50386">
    <property type="entry name" value="STI-like"/>
    <property type="match status" value="1"/>
</dbReference>
<evidence type="ECO:0000313" key="3">
    <source>
        <dbReference type="EMBL" id="KAL1192205.1"/>
    </source>
</evidence>
<dbReference type="EMBL" id="JBANAX010000830">
    <property type="protein sequence ID" value="KAL1192202.1"/>
    <property type="molecule type" value="Genomic_DNA"/>
</dbReference>
<evidence type="ECO:0000313" key="4">
    <source>
        <dbReference type="EMBL" id="KAL1192207.1"/>
    </source>
</evidence>
<evidence type="ECO:0000256" key="1">
    <source>
        <dbReference type="SAM" id="SignalP"/>
    </source>
</evidence>
<dbReference type="PANTHER" id="PTHR33107">
    <property type="entry name" value="KUNITZ TRYPSIN INHIBITOR 2"/>
    <property type="match status" value="1"/>
</dbReference>
<evidence type="ECO:0000313" key="2">
    <source>
        <dbReference type="EMBL" id="KAL1192202.1"/>
    </source>
</evidence>
<evidence type="ECO:0000313" key="5">
    <source>
        <dbReference type="EMBL" id="KAL1192327.1"/>
    </source>
</evidence>
<dbReference type="EMBL" id="JBANAX010000826">
    <property type="protein sequence ID" value="KAL1192327.1"/>
    <property type="molecule type" value="Genomic_DNA"/>
</dbReference>
<dbReference type="EMBL" id="JBANAX010000830">
    <property type="protein sequence ID" value="KAL1192205.1"/>
    <property type="molecule type" value="Genomic_DNA"/>
</dbReference>
<keyword evidence="6" id="KW-1185">Reference proteome</keyword>
<gene>
    <name evidence="5" type="ORF">V5N11_000745</name>
    <name evidence="2" type="ORF">V5N11_008148</name>
    <name evidence="3" type="ORF">V5N11_008150</name>
    <name evidence="4" type="ORF">V5N11_008152</name>
</gene>
<accession>A0ABD0ZCM4</accession>
<dbReference type="Pfam" id="PF00197">
    <property type="entry name" value="Kunitz_legume"/>
    <property type="match status" value="1"/>
</dbReference>
<dbReference type="Gene3D" id="2.80.10.50">
    <property type="match status" value="1"/>
</dbReference>
<name>A0ABD0ZCM4_CARAN</name>
<evidence type="ECO:0000313" key="6">
    <source>
        <dbReference type="Proteomes" id="UP001558713"/>
    </source>
</evidence>
<comment type="caution">
    <text evidence="5">The sequence shown here is derived from an EMBL/GenBank/DDBJ whole genome shotgun (WGS) entry which is preliminary data.</text>
</comment>
<dbReference type="Proteomes" id="UP001558713">
    <property type="component" value="Unassembled WGS sequence"/>
</dbReference>
<dbReference type="AlphaFoldDB" id="A0ABD0ZCM4"/>
<reference evidence="5 6" key="1">
    <citation type="submission" date="2024-04" db="EMBL/GenBank/DDBJ databases">
        <title>Genome assembly C_amara_ONT_v2.</title>
        <authorList>
            <person name="Yant L."/>
            <person name="Moore C."/>
            <person name="Slenker M."/>
        </authorList>
    </citation>
    <scope>NUCLEOTIDE SEQUENCE [LARGE SCALE GENOMIC DNA]</scope>
    <source>
        <tissue evidence="5">Leaf</tissue>
    </source>
</reference>
<feature type="chain" id="PRO_5044723104" evidence="1">
    <location>
        <begin position="20"/>
        <end position="202"/>
    </location>
</feature>
<dbReference type="PRINTS" id="PR00291">
    <property type="entry name" value="KUNITZINHBTR"/>
</dbReference>
<keyword evidence="1" id="KW-0732">Signal</keyword>
<dbReference type="SMART" id="SM00452">
    <property type="entry name" value="STI"/>
    <property type="match status" value="1"/>
</dbReference>
<proteinExistence type="predicted"/>
<protein>
    <submittedName>
        <fullName evidence="5">Kunitz trypsin inhibitor 4</fullName>
    </submittedName>
</protein>
<dbReference type="PANTHER" id="PTHR33107:SF12">
    <property type="entry name" value="KUNITZ TRYPSIN INHIBITOR 4"/>
    <property type="match status" value="1"/>
</dbReference>
<dbReference type="InterPro" id="IPR002160">
    <property type="entry name" value="Prot_inh_Kunz-lg"/>
</dbReference>
<dbReference type="EMBL" id="JBANAX010000830">
    <property type="protein sequence ID" value="KAL1192207.1"/>
    <property type="molecule type" value="Genomic_DNA"/>
</dbReference>
<dbReference type="InterPro" id="IPR011065">
    <property type="entry name" value="Kunitz_inhibitor_STI-like_sf"/>
</dbReference>
<feature type="signal peptide" evidence="1">
    <location>
        <begin position="1"/>
        <end position="19"/>
    </location>
</feature>
<organism evidence="5 6">
    <name type="scientific">Cardamine amara subsp. amara</name>
    <dbReference type="NCBI Taxonomy" id="228776"/>
    <lineage>
        <taxon>Eukaryota</taxon>
        <taxon>Viridiplantae</taxon>
        <taxon>Streptophyta</taxon>
        <taxon>Embryophyta</taxon>
        <taxon>Tracheophyta</taxon>
        <taxon>Spermatophyta</taxon>
        <taxon>Magnoliopsida</taxon>
        <taxon>eudicotyledons</taxon>
        <taxon>Gunneridae</taxon>
        <taxon>Pentapetalae</taxon>
        <taxon>rosids</taxon>
        <taxon>malvids</taxon>
        <taxon>Brassicales</taxon>
        <taxon>Brassicaceae</taxon>
        <taxon>Cardamineae</taxon>
        <taxon>Cardamine</taxon>
    </lineage>
</organism>
<sequence length="202" mass="22414">MHPTFYFVLAALLAASAYAQVVDIDGEILFMDDSFYVLPVIRGQGGGLTLRGRGGKPCPFDIVQSSSEVNEGIPVKFSGWTSRVGFVPDSENLHIKTVVKATICLQSTYWRIGEFDDVRKQYFVVAGPKPKSSEKDSLKSFFTIEKSGDDAFKFVFCPRDWDSDSPKCSDVGIFVDELGVRRLALSDTPFLVMFKKANVTEV</sequence>